<evidence type="ECO:0000313" key="3">
    <source>
        <dbReference type="EMBL" id="OAA67880.1"/>
    </source>
</evidence>
<dbReference type="Proteomes" id="UP000076874">
    <property type="component" value="Unassembled WGS sequence"/>
</dbReference>
<dbReference type="SUPFAM" id="SSF53067">
    <property type="entry name" value="Actin-like ATPase domain"/>
    <property type="match status" value="2"/>
</dbReference>
<dbReference type="Gene3D" id="3.30.420.40">
    <property type="match status" value="2"/>
</dbReference>
<organism evidence="3 4">
    <name type="scientific">Niveomyces insectorum RCEF 264</name>
    <dbReference type="NCBI Taxonomy" id="1081102"/>
    <lineage>
        <taxon>Eukaryota</taxon>
        <taxon>Fungi</taxon>
        <taxon>Dikarya</taxon>
        <taxon>Ascomycota</taxon>
        <taxon>Pezizomycotina</taxon>
        <taxon>Sordariomycetes</taxon>
        <taxon>Hypocreomycetidae</taxon>
        <taxon>Hypocreales</taxon>
        <taxon>Cordycipitaceae</taxon>
        <taxon>Niveomyces</taxon>
    </lineage>
</organism>
<keyword evidence="4" id="KW-1185">Reference proteome</keyword>
<comment type="caution">
    <text evidence="3">The sequence shown here is derived from an EMBL/GenBank/DDBJ whole genome shotgun (WGS) entry which is preliminary data.</text>
</comment>
<dbReference type="EMBL" id="AZHD01000001">
    <property type="protein sequence ID" value="OAA67880.1"/>
    <property type="molecule type" value="Genomic_DNA"/>
</dbReference>
<dbReference type="STRING" id="1081102.A0A167ZT68"/>
<dbReference type="AlphaFoldDB" id="A0A167ZT68"/>
<feature type="compositionally biased region" description="Low complexity" evidence="2">
    <location>
        <begin position="361"/>
        <end position="385"/>
    </location>
</feature>
<protein>
    <submittedName>
        <fullName evidence="3">Actin-related protein</fullName>
    </submittedName>
</protein>
<feature type="compositionally biased region" description="Polar residues" evidence="2">
    <location>
        <begin position="66"/>
        <end position="78"/>
    </location>
</feature>
<feature type="compositionally biased region" description="Gly residues" evidence="2">
    <location>
        <begin position="20"/>
        <end position="44"/>
    </location>
</feature>
<evidence type="ECO:0000256" key="1">
    <source>
        <dbReference type="RuleBase" id="RU000487"/>
    </source>
</evidence>
<evidence type="ECO:0000313" key="4">
    <source>
        <dbReference type="Proteomes" id="UP000076874"/>
    </source>
</evidence>
<dbReference type="Gene3D" id="3.90.640.10">
    <property type="entry name" value="Actin, Chain A, domain 4"/>
    <property type="match status" value="1"/>
</dbReference>
<feature type="region of interest" description="Disordered" evidence="2">
    <location>
        <begin position="1"/>
        <end position="80"/>
    </location>
</feature>
<feature type="region of interest" description="Disordered" evidence="2">
    <location>
        <begin position="357"/>
        <end position="388"/>
    </location>
</feature>
<sequence length="529" mass="55202">MASHASPSLPHRTVSTIRTGGSGTGPGSGAGGGPGASARGGSGSGFAAPSTPGGPSGASGNPRTPLRTTPSAFASPSTVRAEEETIVIEVGARQLRVGLAGDAVYRGTVAFGPEQQRRVGDLRIWQGGRRRQHLDVRRVDTGLVADKLERALRDAFTRYLMIDSRPRRMVVVLPPGLPIPLISTTLDTLFGRFQSPSVSLSSAPAAAAVAAGLRSALVVDLGWAETVVTSVYEYREVACTRTVRAGRMLVQQVHDLLARELSVEYRQQDEEAQAASRTLAAAAAADETSKSRPHLLSFEECEDVTARLVWCRPAAVPGPSQQTANNMATPGAKNSTAAAMSPIDGGLATVTETDETEEEGATSSTTIPTTTIPTTTIPTTTNTNTKPNDTALYTNVTAIPLHSCSPPTTLHLTFDQLAAPCETTFLGGTAVSGTGNGKPEADVDDGRDIPASWDDDEMPVPLLIVRHLLRLPVDVRAACLARVVFVGGCANVLGLRGRLFDEVARLVAAAAASWTGVRGAAVAQILSHV</sequence>
<name>A0A167ZT68_9HYPO</name>
<dbReference type="Pfam" id="PF00022">
    <property type="entry name" value="Actin"/>
    <property type="match status" value="1"/>
</dbReference>
<reference evidence="3 4" key="1">
    <citation type="journal article" date="2016" name="Genome Biol. Evol.">
        <title>Divergent and convergent evolution of fungal pathogenicity.</title>
        <authorList>
            <person name="Shang Y."/>
            <person name="Xiao G."/>
            <person name="Zheng P."/>
            <person name="Cen K."/>
            <person name="Zhan S."/>
            <person name="Wang C."/>
        </authorList>
    </citation>
    <scope>NUCLEOTIDE SEQUENCE [LARGE SCALE GENOMIC DNA]</scope>
    <source>
        <strain evidence="3 4">RCEF 264</strain>
    </source>
</reference>
<dbReference type="OrthoDB" id="337660at2759"/>
<dbReference type="PANTHER" id="PTHR11937">
    <property type="entry name" value="ACTIN"/>
    <property type="match status" value="1"/>
</dbReference>
<accession>A0A167ZT68</accession>
<dbReference type="InterPro" id="IPR043129">
    <property type="entry name" value="ATPase_NBD"/>
</dbReference>
<comment type="similarity">
    <text evidence="1">Belongs to the actin family.</text>
</comment>
<dbReference type="SMART" id="SM00268">
    <property type="entry name" value="ACTIN"/>
    <property type="match status" value="1"/>
</dbReference>
<evidence type="ECO:0000256" key="2">
    <source>
        <dbReference type="SAM" id="MobiDB-lite"/>
    </source>
</evidence>
<proteinExistence type="inferred from homology"/>
<gene>
    <name evidence="3" type="ORF">SPI_00075</name>
</gene>
<dbReference type="InterPro" id="IPR004000">
    <property type="entry name" value="Actin"/>
</dbReference>